<evidence type="ECO:0000313" key="1">
    <source>
        <dbReference type="EMBL" id="WOS99088.1"/>
    </source>
</evidence>
<reference evidence="2" key="1">
    <citation type="submission" date="2017-12" db="EMBL/GenBank/DDBJ databases">
        <title>Phylogenetic diversity of female urinary microbiome.</title>
        <authorList>
            <person name="Thomas-White K."/>
            <person name="Wolfe A.J."/>
        </authorList>
    </citation>
    <scope>NUCLEOTIDE SEQUENCE [LARGE SCALE GENOMIC DNA]</scope>
    <source>
        <strain evidence="2">UMB0023</strain>
    </source>
</reference>
<name>A0AAF0YN42_NEIPE</name>
<sequence length="79" mass="9363">MEKLPENVDRVFLSGKANYFAVYSREGLIFDSRIHQNHLPCMAIDHELHRNTRYLEKLESHIKQEFDSLSAFQKQGIDR</sequence>
<accession>A0AAF0YN42</accession>
<dbReference type="Proteomes" id="UP000234781">
    <property type="component" value="Chromosome"/>
</dbReference>
<gene>
    <name evidence="1" type="ORF">CYJ98_005420</name>
</gene>
<dbReference type="EMBL" id="CP136962">
    <property type="protein sequence ID" value="WOS99088.1"/>
    <property type="molecule type" value="Genomic_DNA"/>
</dbReference>
<evidence type="ECO:0000313" key="2">
    <source>
        <dbReference type="Proteomes" id="UP000234781"/>
    </source>
</evidence>
<organism evidence="1 2">
    <name type="scientific">Neisseria perflava</name>
    <dbReference type="NCBI Taxonomy" id="33053"/>
    <lineage>
        <taxon>Bacteria</taxon>
        <taxon>Pseudomonadati</taxon>
        <taxon>Pseudomonadota</taxon>
        <taxon>Betaproteobacteria</taxon>
        <taxon>Neisseriales</taxon>
        <taxon>Neisseriaceae</taxon>
        <taxon>Neisseria</taxon>
    </lineage>
</organism>
<keyword evidence="2" id="KW-1185">Reference proteome</keyword>
<protein>
    <submittedName>
        <fullName evidence="1">Uncharacterized protein</fullName>
    </submittedName>
</protein>
<proteinExistence type="predicted"/>
<reference evidence="1 2" key="2">
    <citation type="submission" date="2023-10" db="EMBL/GenBank/DDBJ databases">
        <authorList>
            <person name="Choi B."/>
        </authorList>
    </citation>
    <scope>NUCLEOTIDE SEQUENCE [LARGE SCALE GENOMIC DNA]</scope>
    <source>
        <strain evidence="1 2">UMB0023</strain>
    </source>
</reference>
<dbReference type="AlphaFoldDB" id="A0AAF0YN42"/>
<dbReference type="RefSeq" id="WP_143485328.1">
    <property type="nucleotide sequence ID" value="NZ_CP136962.1"/>
</dbReference>